<keyword evidence="2" id="KW-1185">Reference proteome</keyword>
<organism evidence="1 2">
    <name type="scientific">Hypsizygus marmoreus</name>
    <name type="common">White beech mushroom</name>
    <name type="synonym">Agaricus marmoreus</name>
    <dbReference type="NCBI Taxonomy" id="39966"/>
    <lineage>
        <taxon>Eukaryota</taxon>
        <taxon>Fungi</taxon>
        <taxon>Dikarya</taxon>
        <taxon>Basidiomycota</taxon>
        <taxon>Agaricomycotina</taxon>
        <taxon>Agaricomycetes</taxon>
        <taxon>Agaricomycetidae</taxon>
        <taxon>Agaricales</taxon>
        <taxon>Tricholomatineae</taxon>
        <taxon>Lyophyllaceae</taxon>
        <taxon>Hypsizygus</taxon>
    </lineage>
</organism>
<proteinExistence type="predicted"/>
<protein>
    <recommendedName>
        <fullName evidence="3">F-box domain-containing protein</fullName>
    </recommendedName>
</protein>
<dbReference type="Gene3D" id="3.80.10.10">
    <property type="entry name" value="Ribonuclease Inhibitor"/>
    <property type="match status" value="1"/>
</dbReference>
<dbReference type="InterPro" id="IPR032675">
    <property type="entry name" value="LRR_dom_sf"/>
</dbReference>
<dbReference type="OrthoDB" id="3066849at2759"/>
<sequence length="426" mass="47759">MSTTSTRISPFYSLPAEILDEIIRSGGKDDLQSICCTSRRLNKHAMRYLYRNITLESPCSVVMCFKTMMKRREAALSVRCIEMSFSPKHLLCSFWALAAAAIQCAELLTKLDVAMAPPLMHFLHNVHLPSLSQCNLPDTPELPLFLSRHPVLSSLAVRPPFLFSFYHFDDGAQPLSQAEPVPITLSHLIDFFGPIHLARRVLPGSPTISYATLLWFSNDTAHDIIPYLEGCKSLQKLGCVTTEWKPTLVAIIASHLPQIHDLRFHSSTFMSTPKRQTDEFLGAIEAAIQTFTSLQAITVAKLFEAPRCDMSILDEEFSCVRRWGNLCPSLQCCSLPSGTQWARWERCNEAWFPDMGGAESSLKVEWMGRAMLGGKFSKDLRDLFVDADGVDLYPRLVRLCALRGIFVEGGDGEELVDEEDSSDDEE</sequence>
<evidence type="ECO:0000313" key="1">
    <source>
        <dbReference type="EMBL" id="RDB20400.1"/>
    </source>
</evidence>
<name>A0A369JGS1_HYPMA</name>
<evidence type="ECO:0000313" key="2">
    <source>
        <dbReference type="Proteomes" id="UP000076154"/>
    </source>
</evidence>
<dbReference type="EMBL" id="LUEZ02000068">
    <property type="protein sequence ID" value="RDB20400.1"/>
    <property type="molecule type" value="Genomic_DNA"/>
</dbReference>
<comment type="caution">
    <text evidence="1">The sequence shown here is derived from an EMBL/GenBank/DDBJ whole genome shotgun (WGS) entry which is preliminary data.</text>
</comment>
<reference evidence="1" key="1">
    <citation type="submission" date="2018-04" db="EMBL/GenBank/DDBJ databases">
        <title>Whole genome sequencing of Hypsizygus marmoreus.</title>
        <authorList>
            <person name="Choi I.-G."/>
            <person name="Min B."/>
            <person name="Kim J.-G."/>
            <person name="Kim S."/>
            <person name="Oh Y.-L."/>
            <person name="Kong W.-S."/>
            <person name="Park H."/>
            <person name="Jeong J."/>
            <person name="Song E.-S."/>
        </authorList>
    </citation>
    <scope>NUCLEOTIDE SEQUENCE [LARGE SCALE GENOMIC DNA]</scope>
    <source>
        <strain evidence="1">51987-8</strain>
    </source>
</reference>
<gene>
    <name evidence="1" type="ORF">Hypma_012540</name>
</gene>
<accession>A0A369JGS1</accession>
<dbReference type="InParanoid" id="A0A369JGS1"/>
<evidence type="ECO:0008006" key="3">
    <source>
        <dbReference type="Google" id="ProtNLM"/>
    </source>
</evidence>
<dbReference type="Proteomes" id="UP000076154">
    <property type="component" value="Unassembled WGS sequence"/>
</dbReference>
<dbReference type="AlphaFoldDB" id="A0A369JGS1"/>